<gene>
    <name evidence="2" type="ORF">SNE40_007938</name>
</gene>
<protein>
    <submittedName>
        <fullName evidence="2">Uncharacterized protein</fullName>
    </submittedName>
</protein>
<evidence type="ECO:0000313" key="2">
    <source>
        <dbReference type="EMBL" id="KAK6185784.1"/>
    </source>
</evidence>
<sequence length="389" mass="44213">MLKVATPIQLPNLESLRTNESTIYRYGPKAVITGDDEIIIPNMGTFYRSPYNGRIRCKRVSKHPRILTEDNKKALPIISCNTETVDFRKCNKTSIGSSEGSDTNSDISSSNSSSNSSGLRGILTKKCEKNTEKKPGKRVKFHEQLENVRELHDVTTTKFQYYPPHHLTVKPKQPVCRKASPRATASDSDLLAIKKQHYDIERHSISYSDFENSSTTNVSRSSQNSTRSGSKSSRTVFKSPLRHSQKQATPRSDYYYSPRSDVRCYPGDVKLRAAKPIRPQTVMSVYSPKILQNPSGQKFVVCRYALPRDDVSVTSFPSQSCEYPMKAKHNFKQILPERIGTMGMCTRNFCNRDKATRIMRWLDSVDDVQTKEGRYAELFDTVFHVDRNG</sequence>
<dbReference type="AlphaFoldDB" id="A0AAN8K041"/>
<dbReference type="EMBL" id="JAZGQO010000006">
    <property type="protein sequence ID" value="KAK6185784.1"/>
    <property type="molecule type" value="Genomic_DNA"/>
</dbReference>
<evidence type="ECO:0000256" key="1">
    <source>
        <dbReference type="SAM" id="MobiDB-lite"/>
    </source>
</evidence>
<feature type="compositionally biased region" description="Low complexity" evidence="1">
    <location>
        <begin position="212"/>
        <end position="235"/>
    </location>
</feature>
<name>A0AAN8K041_PATCE</name>
<comment type="caution">
    <text evidence="2">The sequence shown here is derived from an EMBL/GenBank/DDBJ whole genome shotgun (WGS) entry which is preliminary data.</text>
</comment>
<evidence type="ECO:0000313" key="3">
    <source>
        <dbReference type="Proteomes" id="UP001347796"/>
    </source>
</evidence>
<organism evidence="2 3">
    <name type="scientific">Patella caerulea</name>
    <name type="common">Rayed Mediterranean limpet</name>
    <dbReference type="NCBI Taxonomy" id="87958"/>
    <lineage>
        <taxon>Eukaryota</taxon>
        <taxon>Metazoa</taxon>
        <taxon>Spiralia</taxon>
        <taxon>Lophotrochozoa</taxon>
        <taxon>Mollusca</taxon>
        <taxon>Gastropoda</taxon>
        <taxon>Patellogastropoda</taxon>
        <taxon>Patelloidea</taxon>
        <taxon>Patellidae</taxon>
        <taxon>Patella</taxon>
    </lineage>
</organism>
<feature type="region of interest" description="Disordered" evidence="1">
    <location>
        <begin position="93"/>
        <end position="122"/>
    </location>
</feature>
<keyword evidence="3" id="KW-1185">Reference proteome</keyword>
<proteinExistence type="predicted"/>
<accession>A0AAN8K041</accession>
<feature type="compositionally biased region" description="Low complexity" evidence="1">
    <location>
        <begin position="97"/>
        <end position="117"/>
    </location>
</feature>
<reference evidence="2 3" key="1">
    <citation type="submission" date="2024-01" db="EMBL/GenBank/DDBJ databases">
        <title>The genome of the rayed Mediterranean limpet Patella caerulea (Linnaeus, 1758).</title>
        <authorList>
            <person name="Anh-Thu Weber A."/>
            <person name="Halstead-Nussloch G."/>
        </authorList>
    </citation>
    <scope>NUCLEOTIDE SEQUENCE [LARGE SCALE GENOMIC DNA]</scope>
    <source>
        <strain evidence="2">AATW-2023a</strain>
        <tissue evidence="2">Whole specimen</tissue>
    </source>
</reference>
<dbReference type="Proteomes" id="UP001347796">
    <property type="component" value="Unassembled WGS sequence"/>
</dbReference>
<feature type="region of interest" description="Disordered" evidence="1">
    <location>
        <begin position="210"/>
        <end position="255"/>
    </location>
</feature>